<evidence type="ECO:0000259" key="10">
    <source>
        <dbReference type="Pfam" id="PF00593"/>
    </source>
</evidence>
<evidence type="ECO:0000313" key="12">
    <source>
        <dbReference type="EMBL" id="MFD2585698.1"/>
    </source>
</evidence>
<dbReference type="Pfam" id="PF07715">
    <property type="entry name" value="Plug"/>
    <property type="match status" value="1"/>
</dbReference>
<keyword evidence="3 8" id="KW-1134">Transmembrane beta strand</keyword>
<comment type="similarity">
    <text evidence="8 9">Belongs to the TonB-dependent receptor family.</text>
</comment>
<dbReference type="InterPro" id="IPR018247">
    <property type="entry name" value="EF_Hand_1_Ca_BS"/>
</dbReference>
<evidence type="ECO:0000259" key="11">
    <source>
        <dbReference type="Pfam" id="PF07715"/>
    </source>
</evidence>
<keyword evidence="5 9" id="KW-0798">TonB box</keyword>
<dbReference type="InterPro" id="IPR039426">
    <property type="entry name" value="TonB-dep_rcpt-like"/>
</dbReference>
<evidence type="ECO:0000256" key="5">
    <source>
        <dbReference type="ARBA" id="ARBA00023077"/>
    </source>
</evidence>
<dbReference type="InterPro" id="IPR036942">
    <property type="entry name" value="Beta-barrel_TonB_sf"/>
</dbReference>
<evidence type="ECO:0000256" key="2">
    <source>
        <dbReference type="ARBA" id="ARBA00022448"/>
    </source>
</evidence>
<evidence type="ECO:0000256" key="7">
    <source>
        <dbReference type="ARBA" id="ARBA00023237"/>
    </source>
</evidence>
<evidence type="ECO:0000256" key="1">
    <source>
        <dbReference type="ARBA" id="ARBA00004571"/>
    </source>
</evidence>
<evidence type="ECO:0000256" key="4">
    <source>
        <dbReference type="ARBA" id="ARBA00022692"/>
    </source>
</evidence>
<dbReference type="InterPro" id="IPR008969">
    <property type="entry name" value="CarboxyPept-like_regulatory"/>
</dbReference>
<keyword evidence="13" id="KW-1185">Reference proteome</keyword>
<evidence type="ECO:0000256" key="6">
    <source>
        <dbReference type="ARBA" id="ARBA00023136"/>
    </source>
</evidence>
<dbReference type="PANTHER" id="PTHR47234">
    <property type="match status" value="1"/>
</dbReference>
<dbReference type="InterPro" id="IPR037066">
    <property type="entry name" value="Plug_dom_sf"/>
</dbReference>
<dbReference type="Pfam" id="PF00593">
    <property type="entry name" value="TonB_dep_Rec_b-barrel"/>
    <property type="match status" value="1"/>
</dbReference>
<keyword evidence="4 8" id="KW-0812">Transmembrane</keyword>
<dbReference type="InterPro" id="IPR012910">
    <property type="entry name" value="Plug_dom"/>
</dbReference>
<sequence length="927" mass="99795">MSFDIKPINIASIIQHSVSGKVTDSNGVALGGVNIIEKGTTNGTSTDFDGNYTINADENATLIFSYIGFGTKEVAVSGKTMINVTLSEGQELDEVIIVGSRTAPRSNTDTPLPVDVLGVKELNSTGQVTFDKALQYRIPSFNTVQTPVNDATSLLDPYEIRNMGPSRTLILINGKRKNLSALLYTQTSPGRGETGADISAIPTDAIKRVEILRDGASAQYGSDAIAGVMNIILKDNASEGSATIRTGITSEGDGEMFGVAINNGSTIGDDKGFINYTVDLSKVNLANRPGTVSAEGEAGDFGADIAVVQEFLSRRPDAGNINGSPETAAAKFSVNFGYDLSDNTQLYGNAAYVYKSVNSFANYRTPYWRTTDDFPYLADFFPGNNPNNPGGYDGYVPTFEGLLSDYNATVGFKSTINDWNVDASFTTGGNLQTYKVNDSHNRNVVFSPSTWVDTNGNGVIDDGEVTEGAELYRANSQQSFDPGGTRFSHNVGNIDISRILSDKISIGIGAEFRTETFEVIEGELASYDGGGADSFAGASPQNSGKFNRYNIGGYFSLDYDVSDAFLLSGTVRTENYSDFGNAFVYKVSSRYKVSDAFTLRGSVSSGFRAPTLHQIFTQKAQYSFIPGQGIQVGGLINNVSTQAKLLGIPQLDAETSNNFTIGFGGKANKFTYTLDYYNIAVKDRIVLGTEIGPSGDATNPLDILLASNSLSDISFFSNAIDTKTSGIDVVLGYKGIELGDGSLDFNLSGNYTIQNERDGAVKDIPLVANSGQSVVNQTQEALFFTSRPVTKWILGANYDINKFGFLLNNTYFGKTSFFQQGLSTDANGQFNIGTEFTPKIVTDLGVNFSASEKLTLALNINNILNVLPEWSFVSQNAAGDAILADAAQVQNQSNLITFNQRYSQMTYDGYHFSQLGTMFNLSLNYKF</sequence>
<feature type="domain" description="TonB-dependent receptor plug" evidence="11">
    <location>
        <begin position="108"/>
        <end position="228"/>
    </location>
</feature>
<keyword evidence="2 8" id="KW-0813">Transport</keyword>
<evidence type="ECO:0000256" key="3">
    <source>
        <dbReference type="ARBA" id="ARBA00022452"/>
    </source>
</evidence>
<dbReference type="PANTHER" id="PTHR47234:SF3">
    <property type="entry name" value="SECRETIN_TONB SHORT N-TERMINAL DOMAIN-CONTAINING PROTEIN"/>
    <property type="match status" value="1"/>
</dbReference>
<dbReference type="SUPFAM" id="SSF49464">
    <property type="entry name" value="Carboxypeptidase regulatory domain-like"/>
    <property type="match status" value="1"/>
</dbReference>
<dbReference type="PROSITE" id="PS00018">
    <property type="entry name" value="EF_HAND_1"/>
    <property type="match status" value="1"/>
</dbReference>
<evidence type="ECO:0000256" key="8">
    <source>
        <dbReference type="PROSITE-ProRule" id="PRU01360"/>
    </source>
</evidence>
<protein>
    <submittedName>
        <fullName evidence="12">TonB-dependent receptor domain-containing protein</fullName>
    </submittedName>
</protein>
<reference evidence="13" key="1">
    <citation type="journal article" date="2019" name="Int. J. Syst. Evol. Microbiol.">
        <title>The Global Catalogue of Microorganisms (GCM) 10K type strain sequencing project: providing services to taxonomists for standard genome sequencing and annotation.</title>
        <authorList>
            <consortium name="The Broad Institute Genomics Platform"/>
            <consortium name="The Broad Institute Genome Sequencing Center for Infectious Disease"/>
            <person name="Wu L."/>
            <person name="Ma J."/>
        </authorList>
    </citation>
    <scope>NUCLEOTIDE SEQUENCE [LARGE SCALE GENOMIC DNA]</scope>
    <source>
        <strain evidence="13">KCTC 52368</strain>
    </source>
</reference>
<dbReference type="Gene3D" id="2.40.170.20">
    <property type="entry name" value="TonB-dependent receptor, beta-barrel domain"/>
    <property type="match status" value="1"/>
</dbReference>
<dbReference type="RefSeq" id="WP_377765165.1">
    <property type="nucleotide sequence ID" value="NZ_JBHULB010000005.1"/>
</dbReference>
<dbReference type="PROSITE" id="PS52016">
    <property type="entry name" value="TONB_DEPENDENT_REC_3"/>
    <property type="match status" value="1"/>
</dbReference>
<dbReference type="InterPro" id="IPR000531">
    <property type="entry name" value="Beta-barrel_TonB"/>
</dbReference>
<comment type="caution">
    <text evidence="12">The sequence shown here is derived from an EMBL/GenBank/DDBJ whole genome shotgun (WGS) entry which is preliminary data.</text>
</comment>
<comment type="subcellular location">
    <subcellularLocation>
        <location evidence="1 8">Cell outer membrane</location>
        <topology evidence="1 8">Multi-pass membrane protein</topology>
    </subcellularLocation>
</comment>
<dbReference type="Gene3D" id="2.170.130.10">
    <property type="entry name" value="TonB-dependent receptor, plug domain"/>
    <property type="match status" value="1"/>
</dbReference>
<evidence type="ECO:0000313" key="13">
    <source>
        <dbReference type="Proteomes" id="UP001597526"/>
    </source>
</evidence>
<evidence type="ECO:0000256" key="9">
    <source>
        <dbReference type="RuleBase" id="RU003357"/>
    </source>
</evidence>
<proteinExistence type="inferred from homology"/>
<keyword evidence="6 8" id="KW-0472">Membrane</keyword>
<dbReference type="EMBL" id="JBHULB010000005">
    <property type="protein sequence ID" value="MFD2585698.1"/>
    <property type="molecule type" value="Genomic_DNA"/>
</dbReference>
<name>A0ABW5MU48_9FLAO</name>
<keyword evidence="7 8" id="KW-0998">Cell outer membrane</keyword>
<dbReference type="SUPFAM" id="SSF56935">
    <property type="entry name" value="Porins"/>
    <property type="match status" value="1"/>
</dbReference>
<dbReference type="Proteomes" id="UP001597526">
    <property type="component" value="Unassembled WGS sequence"/>
</dbReference>
<dbReference type="Pfam" id="PF13715">
    <property type="entry name" value="CarbopepD_reg_2"/>
    <property type="match status" value="1"/>
</dbReference>
<organism evidence="12 13">
    <name type="scientific">Croceitalea marina</name>
    <dbReference type="NCBI Taxonomy" id="1775166"/>
    <lineage>
        <taxon>Bacteria</taxon>
        <taxon>Pseudomonadati</taxon>
        <taxon>Bacteroidota</taxon>
        <taxon>Flavobacteriia</taxon>
        <taxon>Flavobacteriales</taxon>
        <taxon>Flavobacteriaceae</taxon>
        <taxon>Croceitalea</taxon>
    </lineage>
</organism>
<feature type="domain" description="TonB-dependent receptor-like beta-barrel" evidence="10">
    <location>
        <begin position="361"/>
        <end position="863"/>
    </location>
</feature>
<accession>A0ABW5MU48</accession>
<keyword evidence="12" id="KW-0675">Receptor</keyword>
<dbReference type="Gene3D" id="2.60.40.1120">
    <property type="entry name" value="Carboxypeptidase-like, regulatory domain"/>
    <property type="match status" value="1"/>
</dbReference>
<gene>
    <name evidence="12" type="ORF">ACFSQJ_02075</name>
</gene>